<evidence type="ECO:0000259" key="1">
    <source>
        <dbReference type="Pfam" id="PF18962"/>
    </source>
</evidence>
<accession>A0A1S1YSC7</accession>
<dbReference type="RefSeq" id="WP_044217876.1">
    <property type="nucleotide sequence ID" value="NZ_JRYR02000002.1"/>
</dbReference>
<gene>
    <name evidence="2" type="ORF">NH26_20195</name>
</gene>
<dbReference type="AlphaFoldDB" id="A0A1S1YSC7"/>
<keyword evidence="3" id="KW-1185">Reference proteome</keyword>
<proteinExistence type="predicted"/>
<comment type="caution">
    <text evidence="2">The sequence shown here is derived from an EMBL/GenBank/DDBJ whole genome shotgun (WGS) entry which is preliminary data.</text>
</comment>
<organism evidence="2 3">
    <name type="scientific">Flammeovirga pacifica</name>
    <dbReference type="NCBI Taxonomy" id="915059"/>
    <lineage>
        <taxon>Bacteria</taxon>
        <taxon>Pseudomonadati</taxon>
        <taxon>Bacteroidota</taxon>
        <taxon>Cytophagia</taxon>
        <taxon>Cytophagales</taxon>
        <taxon>Flammeovirgaceae</taxon>
        <taxon>Flammeovirga</taxon>
    </lineage>
</organism>
<evidence type="ECO:0000313" key="3">
    <source>
        <dbReference type="Proteomes" id="UP000179797"/>
    </source>
</evidence>
<dbReference type="Pfam" id="PF18962">
    <property type="entry name" value="Por_Secre_tail"/>
    <property type="match status" value="1"/>
</dbReference>
<dbReference type="InterPro" id="IPR026444">
    <property type="entry name" value="Secre_tail"/>
</dbReference>
<reference evidence="2 3" key="1">
    <citation type="journal article" date="2012" name="Int. J. Syst. Evol. Microbiol.">
        <title>Flammeovirga pacifica sp. nov., isolated from deep-sea sediment.</title>
        <authorList>
            <person name="Xu H."/>
            <person name="Fu Y."/>
            <person name="Yang N."/>
            <person name="Ding Z."/>
            <person name="Lai Q."/>
            <person name="Zeng R."/>
        </authorList>
    </citation>
    <scope>NUCLEOTIDE SEQUENCE [LARGE SCALE GENOMIC DNA]</scope>
    <source>
        <strain evidence="3">DSM 24597 / LMG 26175 / WPAGA1</strain>
    </source>
</reference>
<dbReference type="EMBL" id="JRYR02000002">
    <property type="protein sequence ID" value="OHX63934.1"/>
    <property type="molecule type" value="Genomic_DNA"/>
</dbReference>
<dbReference type="Proteomes" id="UP000179797">
    <property type="component" value="Unassembled WGS sequence"/>
</dbReference>
<feature type="domain" description="Secretion system C-terminal sorting" evidence="1">
    <location>
        <begin position="18"/>
        <end position="71"/>
    </location>
</feature>
<evidence type="ECO:0000313" key="2">
    <source>
        <dbReference type="EMBL" id="OHX63934.1"/>
    </source>
</evidence>
<name>A0A1S1YSC7_FLAPC</name>
<protein>
    <recommendedName>
        <fullName evidence="1">Secretion system C-terminal sorting domain-containing protein</fullName>
    </recommendedName>
</protein>
<sequence length="72" mass="8309">MLFTIKDLLTNIYQLHHHFKMINVENGKVINLDTNDQEGLITIDVNNDAKGMYLLEIQEGALMTHNQKVIIE</sequence>